<dbReference type="Gene3D" id="3.40.800.10">
    <property type="entry name" value="Ureohydrolase domain"/>
    <property type="match status" value="1"/>
</dbReference>
<keyword evidence="3" id="KW-0464">Manganese</keyword>
<organism evidence="5 6">
    <name type="scientific">Nocardia otitidiscaviarum</name>
    <dbReference type="NCBI Taxonomy" id="1823"/>
    <lineage>
        <taxon>Bacteria</taxon>
        <taxon>Bacillati</taxon>
        <taxon>Actinomycetota</taxon>
        <taxon>Actinomycetes</taxon>
        <taxon>Mycobacteriales</taxon>
        <taxon>Nocardiaceae</taxon>
        <taxon>Nocardia</taxon>
    </lineage>
</organism>
<dbReference type="SUPFAM" id="SSF52768">
    <property type="entry name" value="Arginase/deacetylase"/>
    <property type="match status" value="1"/>
</dbReference>
<protein>
    <submittedName>
        <fullName evidence="5">Arginase family protein</fullName>
    </submittedName>
</protein>
<evidence type="ECO:0000256" key="2">
    <source>
        <dbReference type="ARBA" id="ARBA00022801"/>
    </source>
</evidence>
<dbReference type="KEGG" id="nod:FOH10_14815"/>
<sequence>MSSPVLVPFHQDEPLAPDAIPMPGPGYRTVVPELPDGTVWERLVALYREVAATVAAVEGTPVVLSGDCTVALGTLAGVQRRGIDPAVVWFDAHGDVHTRESSTSGYIGGMSLRLALGAHADLMAEPLGLRPVAAERTVLVDARDLDPGEREYLSTAPVRHCGVDTITLPDGPVLLHIDVDVITAEEVPGLLYPVTGGPTRDAVLDAVRRVIATGRVVALDIACPWNPGEYPERADLLATLTGLLDAGAVAASHDR</sequence>
<proteinExistence type="inferred from homology"/>
<evidence type="ECO:0000313" key="6">
    <source>
        <dbReference type="Proteomes" id="UP000317039"/>
    </source>
</evidence>
<dbReference type="Proteomes" id="UP000317039">
    <property type="component" value="Chromosome"/>
</dbReference>
<keyword evidence="1" id="KW-0479">Metal-binding</keyword>
<dbReference type="AlphaFoldDB" id="A0A516NLM9"/>
<evidence type="ECO:0000256" key="3">
    <source>
        <dbReference type="ARBA" id="ARBA00023211"/>
    </source>
</evidence>
<dbReference type="RefSeq" id="WP_143981150.1">
    <property type="nucleotide sequence ID" value="NZ_CP041695.1"/>
</dbReference>
<dbReference type="GO" id="GO:0004053">
    <property type="term" value="F:arginase activity"/>
    <property type="evidence" value="ECO:0007669"/>
    <property type="project" value="TreeGrafter"/>
</dbReference>
<accession>A0A516NLM9</accession>
<dbReference type="EMBL" id="CP041695">
    <property type="protein sequence ID" value="QDP79797.1"/>
    <property type="molecule type" value="Genomic_DNA"/>
</dbReference>
<dbReference type="GO" id="GO:0030145">
    <property type="term" value="F:manganese ion binding"/>
    <property type="evidence" value="ECO:0007669"/>
    <property type="project" value="TreeGrafter"/>
</dbReference>
<name>A0A516NLM9_9NOCA</name>
<keyword evidence="2" id="KW-0378">Hydrolase</keyword>
<reference evidence="5 6" key="1">
    <citation type="submission" date="2019-07" db="EMBL/GenBank/DDBJ databases">
        <title>Complete Genome Sequence and Methylome Analysis of Nocardia otitidis-caviarum NEB252.</title>
        <authorList>
            <person name="Fomenkov A."/>
            <person name="Anton B.P."/>
            <person name="Vincze T."/>
            <person name="Roberts R.J."/>
        </authorList>
    </citation>
    <scope>NUCLEOTIDE SEQUENCE [LARGE SCALE GENOMIC DNA]</scope>
    <source>
        <strain evidence="5 6">NEB252</strain>
    </source>
</reference>
<evidence type="ECO:0000256" key="1">
    <source>
        <dbReference type="ARBA" id="ARBA00022723"/>
    </source>
</evidence>
<dbReference type="InterPro" id="IPR006035">
    <property type="entry name" value="Ureohydrolase"/>
</dbReference>
<dbReference type="GeneID" id="80333652"/>
<gene>
    <name evidence="5" type="ORF">FOH10_14815</name>
</gene>
<evidence type="ECO:0000313" key="5">
    <source>
        <dbReference type="EMBL" id="QDP79797.1"/>
    </source>
</evidence>
<dbReference type="CDD" id="cd09999">
    <property type="entry name" value="Arginase-like_1"/>
    <property type="match status" value="1"/>
</dbReference>
<comment type="similarity">
    <text evidence="4">Belongs to the arginase family.</text>
</comment>
<dbReference type="PANTHER" id="PTHR43782:SF3">
    <property type="entry name" value="ARGINASE"/>
    <property type="match status" value="1"/>
</dbReference>
<dbReference type="PROSITE" id="PS51409">
    <property type="entry name" value="ARGINASE_2"/>
    <property type="match status" value="1"/>
</dbReference>
<dbReference type="PRINTS" id="PR00116">
    <property type="entry name" value="ARGINASE"/>
</dbReference>
<dbReference type="InterPro" id="IPR023696">
    <property type="entry name" value="Ureohydrolase_dom_sf"/>
</dbReference>
<evidence type="ECO:0000256" key="4">
    <source>
        <dbReference type="PROSITE-ProRule" id="PRU00742"/>
    </source>
</evidence>
<dbReference type="GO" id="GO:0005829">
    <property type="term" value="C:cytosol"/>
    <property type="evidence" value="ECO:0007669"/>
    <property type="project" value="TreeGrafter"/>
</dbReference>
<dbReference type="Pfam" id="PF00491">
    <property type="entry name" value="Arginase"/>
    <property type="match status" value="1"/>
</dbReference>
<dbReference type="PANTHER" id="PTHR43782">
    <property type="entry name" value="ARGINASE"/>
    <property type="match status" value="1"/>
</dbReference>